<name>A0A1C4ZA67_MICEC</name>
<accession>A0A1C4ZA67</accession>
<dbReference type="PANTHER" id="PTHR11895:SF151">
    <property type="entry name" value="GLUTAMYL-TRNA(GLN) AMIDOTRANSFERASE SUBUNIT A"/>
    <property type="match status" value="1"/>
</dbReference>
<evidence type="ECO:0000259" key="1">
    <source>
        <dbReference type="Pfam" id="PF01425"/>
    </source>
</evidence>
<protein>
    <submittedName>
        <fullName evidence="2">Asp-tRNAAsn/Glu-tRNAGln amidotransferase A subunit</fullName>
    </submittedName>
</protein>
<evidence type="ECO:0000313" key="3">
    <source>
        <dbReference type="Proteomes" id="UP000198253"/>
    </source>
</evidence>
<dbReference type="RefSeq" id="WP_088983751.1">
    <property type="nucleotide sequence ID" value="NZ_LT607413.1"/>
</dbReference>
<gene>
    <name evidence="2" type="ORF">GA0070618_4973</name>
</gene>
<keyword evidence="2" id="KW-0808">Transferase</keyword>
<dbReference type="OrthoDB" id="182039at2"/>
<sequence length="460" mass="48407">MSRAAALRYLDRALVAPPDERAVPLLLGPVAGRDTALADAGLDRATWSEARRAWVAHADRLTRALRWVDPLADHGGWTVTVKDTIDVAGVPTSLGHAVHRHHPAVTADAAARLREIGLSVVGKAYATELNIGPPDQALNPAFPDLSPGGSSTGSAVSVAAGISDYALATDVLGSARWPAANCGIAGLRVSWHPARLAGVLPVSPTQDSIGLMARTVEDLRLLWLRAPVAPLPHRGHTGRPVVATVRNAASAAPPMAGAQERVVDVLRDLGFTVREIELPEAMWSARELAWELCAADVAEVVAETEARLGMTISATARASLREAVTAGRHRELHDAQREFRAAMPTFLDKTGVDVMLLPVSPSPPKRVVDRAGRPTLPKPADADYTDRIGYTPIASFAGMPALVLPAVVDDELGPLAVQFVGRAGGEGALLDLGVAVEHRLGVSATIAARVATTLTGRWPC</sequence>
<dbReference type="InterPro" id="IPR023631">
    <property type="entry name" value="Amidase_dom"/>
</dbReference>
<proteinExistence type="predicted"/>
<dbReference type="AlphaFoldDB" id="A0A1C4ZA67"/>
<dbReference type="InParanoid" id="A0A1C4ZA67"/>
<evidence type="ECO:0000313" key="2">
    <source>
        <dbReference type="EMBL" id="SCF29838.1"/>
    </source>
</evidence>
<feature type="domain" description="Amidase" evidence="1">
    <location>
        <begin position="76"/>
        <end position="430"/>
    </location>
</feature>
<dbReference type="GO" id="GO:0016740">
    <property type="term" value="F:transferase activity"/>
    <property type="evidence" value="ECO:0007669"/>
    <property type="project" value="UniProtKB-KW"/>
</dbReference>
<dbReference type="Pfam" id="PF01425">
    <property type="entry name" value="Amidase"/>
    <property type="match status" value="1"/>
</dbReference>
<keyword evidence="3" id="KW-1185">Reference proteome</keyword>
<dbReference type="SUPFAM" id="SSF75304">
    <property type="entry name" value="Amidase signature (AS) enzymes"/>
    <property type="match status" value="1"/>
</dbReference>
<dbReference type="InterPro" id="IPR036928">
    <property type="entry name" value="AS_sf"/>
</dbReference>
<reference evidence="3" key="1">
    <citation type="submission" date="2016-06" db="EMBL/GenBank/DDBJ databases">
        <authorList>
            <person name="Varghese N."/>
            <person name="Submissions Spin"/>
        </authorList>
    </citation>
    <scope>NUCLEOTIDE SEQUENCE [LARGE SCALE GENOMIC DNA]</scope>
    <source>
        <strain evidence="3">DSM 43816</strain>
    </source>
</reference>
<dbReference type="Proteomes" id="UP000198253">
    <property type="component" value="Chromosome I"/>
</dbReference>
<dbReference type="EMBL" id="LT607413">
    <property type="protein sequence ID" value="SCF29838.1"/>
    <property type="molecule type" value="Genomic_DNA"/>
</dbReference>
<dbReference type="PANTHER" id="PTHR11895">
    <property type="entry name" value="TRANSAMIDASE"/>
    <property type="match status" value="1"/>
</dbReference>
<organism evidence="2 3">
    <name type="scientific">Micromonospora echinospora</name>
    <name type="common">Micromonospora purpurea</name>
    <dbReference type="NCBI Taxonomy" id="1877"/>
    <lineage>
        <taxon>Bacteria</taxon>
        <taxon>Bacillati</taxon>
        <taxon>Actinomycetota</taxon>
        <taxon>Actinomycetes</taxon>
        <taxon>Micromonosporales</taxon>
        <taxon>Micromonosporaceae</taxon>
        <taxon>Micromonospora</taxon>
    </lineage>
</organism>
<dbReference type="Gene3D" id="3.90.1300.10">
    <property type="entry name" value="Amidase signature (AS) domain"/>
    <property type="match status" value="1"/>
</dbReference>
<dbReference type="InterPro" id="IPR000120">
    <property type="entry name" value="Amidase"/>
</dbReference>